<evidence type="ECO:0000256" key="4">
    <source>
        <dbReference type="ARBA" id="ARBA00022500"/>
    </source>
</evidence>
<sequence length="361" mass="39714">MSKFLNQSEIDALLKKDYEQEELLSPEELDALGEVANISMGSGATALSELVNHKVEITNPQVLQVDLEEFLDHLPKPHLAISVEFISGLLGSNLLVISNQDAGILAKMMMGESPTSDTEYLDEIQISAASEAMNQMVASAATAMSQVFQRTVNISPPDIKPFTHQVLDELIRKTKLVAIKFNMKIGDFLNSELFQILPIETAKEQARLLFETTEVPPPVSAPDNQMITPSVSNQPVISEPVSNPPFNRPIEEAPYDIRMNAGAASEVFSGDTNIDLILDIPLTVSVILGRTKKPIQEILMYQSGSIVELNRLVEENVDIMINDVLVAKGEVVVINDNFGVRITNIINPKERITQLRNGSLI</sequence>
<dbReference type="PANTHER" id="PTHR43484:SF1">
    <property type="entry name" value="FLAGELLAR MOTOR SWITCH PROTEIN FLIN"/>
    <property type="match status" value="1"/>
</dbReference>
<dbReference type="InterPro" id="IPR007597">
    <property type="entry name" value="CheC"/>
</dbReference>
<dbReference type="InterPro" id="IPR001543">
    <property type="entry name" value="FliN-like_C"/>
</dbReference>
<protein>
    <submittedName>
        <fullName evidence="9">Flagellar motor switch protein FliN</fullName>
    </submittedName>
</protein>
<dbReference type="OrthoDB" id="9773459at2"/>
<evidence type="ECO:0000256" key="5">
    <source>
        <dbReference type="ARBA" id="ARBA00022779"/>
    </source>
</evidence>
<feature type="domain" description="Flagellar motor switch protein FliN-like C-terminal" evidence="7">
    <location>
        <begin position="276"/>
        <end position="346"/>
    </location>
</feature>
<dbReference type="GO" id="GO:0016787">
    <property type="term" value="F:hydrolase activity"/>
    <property type="evidence" value="ECO:0007669"/>
    <property type="project" value="InterPro"/>
</dbReference>
<reference evidence="9 10" key="1">
    <citation type="submission" date="2016-10" db="EMBL/GenBank/DDBJ databases">
        <title>Complete Genome Sequence of Peptococcaceae strain DCMF.</title>
        <authorList>
            <person name="Edwards R.J."/>
            <person name="Holland S.I."/>
            <person name="Deshpande N.P."/>
            <person name="Wong Y.K."/>
            <person name="Ertan H."/>
            <person name="Manefield M."/>
            <person name="Russell T.L."/>
            <person name="Lee M.J."/>
        </authorList>
    </citation>
    <scope>NUCLEOTIDE SEQUENCE [LARGE SCALE GENOMIC DNA]</scope>
    <source>
        <strain evidence="9 10">DCMF</strain>
    </source>
</reference>
<gene>
    <name evidence="9" type="ORF">DCMF_13510</name>
</gene>
<dbReference type="EMBL" id="CP017634">
    <property type="protein sequence ID" value="ATW25644.1"/>
    <property type="molecule type" value="Genomic_DNA"/>
</dbReference>
<dbReference type="SUPFAM" id="SSF103039">
    <property type="entry name" value="CheC-like"/>
    <property type="match status" value="1"/>
</dbReference>
<dbReference type="NCBIfam" id="TIGR02480">
    <property type="entry name" value="fliN"/>
    <property type="match status" value="1"/>
</dbReference>
<dbReference type="Pfam" id="PF04509">
    <property type="entry name" value="CheC"/>
    <property type="match status" value="2"/>
</dbReference>
<dbReference type="InterPro" id="IPR001172">
    <property type="entry name" value="FliN_T3SS_HrcQb"/>
</dbReference>
<dbReference type="GO" id="GO:0005886">
    <property type="term" value="C:plasma membrane"/>
    <property type="evidence" value="ECO:0007669"/>
    <property type="project" value="UniProtKB-SubCell"/>
</dbReference>
<dbReference type="SUPFAM" id="SSF101801">
    <property type="entry name" value="Surface presentation of antigens (SPOA)"/>
    <property type="match status" value="1"/>
</dbReference>
<keyword evidence="3" id="KW-1003">Cell membrane</keyword>
<dbReference type="GO" id="GO:0003774">
    <property type="term" value="F:cytoskeletal motor activity"/>
    <property type="evidence" value="ECO:0007669"/>
    <property type="project" value="InterPro"/>
</dbReference>
<dbReference type="Gene3D" id="3.40.1550.10">
    <property type="entry name" value="CheC-like"/>
    <property type="match status" value="1"/>
</dbReference>
<dbReference type="InterPro" id="IPR036429">
    <property type="entry name" value="SpoA-like_sf"/>
</dbReference>
<feature type="domain" description="CheC-like protein" evidence="8">
    <location>
        <begin position="125"/>
        <end position="159"/>
    </location>
</feature>
<comment type="subcellular location">
    <subcellularLocation>
        <location evidence="1">Cell membrane</location>
        <topology evidence="1">Peripheral membrane protein</topology>
        <orientation evidence="1">Cytoplasmic side</orientation>
    </subcellularLocation>
</comment>
<name>A0A3G1KTC0_FORW1</name>
<keyword evidence="5" id="KW-0283">Flagellar rotation</keyword>
<dbReference type="NCBIfam" id="NF005995">
    <property type="entry name" value="PRK08119.1"/>
    <property type="match status" value="1"/>
</dbReference>
<dbReference type="RefSeq" id="WP_148134903.1">
    <property type="nucleotide sequence ID" value="NZ_CP017634.1"/>
</dbReference>
<evidence type="ECO:0000256" key="3">
    <source>
        <dbReference type="ARBA" id="ARBA00022475"/>
    </source>
</evidence>
<feature type="domain" description="CheC-like protein" evidence="8">
    <location>
        <begin position="27"/>
        <end position="62"/>
    </location>
</feature>
<dbReference type="GO" id="GO:0009425">
    <property type="term" value="C:bacterial-type flagellum basal body"/>
    <property type="evidence" value="ECO:0007669"/>
    <property type="project" value="InterPro"/>
</dbReference>
<dbReference type="PRINTS" id="PR00956">
    <property type="entry name" value="FLGMOTORFLIN"/>
</dbReference>
<accession>A0A3G1KTC0</accession>
<keyword evidence="4" id="KW-0145">Chemotaxis</keyword>
<proteinExistence type="inferred from homology"/>
<dbReference type="Pfam" id="PF01052">
    <property type="entry name" value="FliMN_C"/>
    <property type="match status" value="1"/>
</dbReference>
<dbReference type="PANTHER" id="PTHR43484">
    <property type="match status" value="1"/>
</dbReference>
<keyword evidence="9" id="KW-0966">Cell projection</keyword>
<dbReference type="CDD" id="cd17907">
    <property type="entry name" value="FliY_FliN-Y"/>
    <property type="match status" value="1"/>
</dbReference>
<evidence type="ECO:0000259" key="8">
    <source>
        <dbReference type="Pfam" id="PF04509"/>
    </source>
</evidence>
<evidence type="ECO:0000256" key="2">
    <source>
        <dbReference type="ARBA" id="ARBA00009226"/>
    </source>
</evidence>
<evidence type="ECO:0000256" key="6">
    <source>
        <dbReference type="ARBA" id="ARBA00023136"/>
    </source>
</evidence>
<evidence type="ECO:0000256" key="1">
    <source>
        <dbReference type="ARBA" id="ARBA00004413"/>
    </source>
</evidence>
<dbReference type="Proteomes" id="UP000323521">
    <property type="component" value="Chromosome"/>
</dbReference>
<organism evidence="9 10">
    <name type="scientific">Formimonas warabiya</name>
    <dbReference type="NCBI Taxonomy" id="1761012"/>
    <lineage>
        <taxon>Bacteria</taxon>
        <taxon>Bacillati</taxon>
        <taxon>Bacillota</taxon>
        <taxon>Clostridia</taxon>
        <taxon>Eubacteriales</taxon>
        <taxon>Peptococcaceae</taxon>
        <taxon>Candidatus Formimonas</taxon>
    </lineage>
</organism>
<dbReference type="GO" id="GO:0006935">
    <property type="term" value="P:chemotaxis"/>
    <property type="evidence" value="ECO:0007669"/>
    <property type="project" value="UniProtKB-KW"/>
</dbReference>
<evidence type="ECO:0000259" key="7">
    <source>
        <dbReference type="Pfam" id="PF01052"/>
    </source>
</evidence>
<keyword evidence="9" id="KW-0969">Cilium</keyword>
<dbReference type="Gene3D" id="2.30.330.10">
    <property type="entry name" value="SpoA-like"/>
    <property type="match status" value="1"/>
</dbReference>
<comment type="similarity">
    <text evidence="2">Belongs to the FliN/MopA/SpaO family.</text>
</comment>
<dbReference type="KEGG" id="fwa:DCMF_13510"/>
<evidence type="ECO:0000313" key="9">
    <source>
        <dbReference type="EMBL" id="ATW25644.1"/>
    </source>
</evidence>
<keyword evidence="10" id="KW-1185">Reference proteome</keyword>
<dbReference type="AlphaFoldDB" id="A0A3G1KTC0"/>
<dbReference type="InterPro" id="IPR028976">
    <property type="entry name" value="CheC-like_sf"/>
</dbReference>
<dbReference type="InterPro" id="IPR012826">
    <property type="entry name" value="FliN"/>
</dbReference>
<dbReference type="InterPro" id="IPR051469">
    <property type="entry name" value="FliN/MopA/SpaO"/>
</dbReference>
<dbReference type="GO" id="GO:0071973">
    <property type="term" value="P:bacterial-type flagellum-dependent cell motility"/>
    <property type="evidence" value="ECO:0007669"/>
    <property type="project" value="InterPro"/>
</dbReference>
<evidence type="ECO:0000313" key="10">
    <source>
        <dbReference type="Proteomes" id="UP000323521"/>
    </source>
</evidence>
<keyword evidence="9" id="KW-0282">Flagellum</keyword>
<keyword evidence="6" id="KW-0472">Membrane</keyword>